<gene>
    <name evidence="4" type="ORF">DW687_00905</name>
</gene>
<dbReference type="InterPro" id="IPR009057">
    <property type="entry name" value="Homeodomain-like_sf"/>
</dbReference>
<evidence type="ECO:0000313" key="5">
    <source>
        <dbReference type="Proteomes" id="UP000261212"/>
    </source>
</evidence>
<feature type="DNA-binding region" description="H-T-H motif" evidence="2">
    <location>
        <begin position="28"/>
        <end position="47"/>
    </location>
</feature>
<accession>A0A3E3E0U7</accession>
<dbReference type="GO" id="GO:0003677">
    <property type="term" value="F:DNA binding"/>
    <property type="evidence" value="ECO:0007669"/>
    <property type="project" value="UniProtKB-UniRule"/>
</dbReference>
<evidence type="ECO:0000256" key="1">
    <source>
        <dbReference type="ARBA" id="ARBA00023125"/>
    </source>
</evidence>
<dbReference type="SUPFAM" id="SSF46689">
    <property type="entry name" value="Homeodomain-like"/>
    <property type="match status" value="1"/>
</dbReference>
<dbReference type="Proteomes" id="UP000261212">
    <property type="component" value="Unassembled WGS sequence"/>
</dbReference>
<keyword evidence="1 2" id="KW-0238">DNA-binding</keyword>
<dbReference type="EMBL" id="QUSM01000002">
    <property type="protein sequence ID" value="RGD74915.1"/>
    <property type="molecule type" value="Genomic_DNA"/>
</dbReference>
<dbReference type="PROSITE" id="PS50977">
    <property type="entry name" value="HTH_TETR_2"/>
    <property type="match status" value="1"/>
</dbReference>
<dbReference type="RefSeq" id="WP_117531003.1">
    <property type="nucleotide sequence ID" value="NZ_CAUFKS010000068.1"/>
</dbReference>
<dbReference type="InterPro" id="IPR001647">
    <property type="entry name" value="HTH_TetR"/>
</dbReference>
<evidence type="ECO:0000259" key="3">
    <source>
        <dbReference type="PROSITE" id="PS50977"/>
    </source>
</evidence>
<dbReference type="Gene3D" id="1.10.357.10">
    <property type="entry name" value="Tetracycline Repressor, domain 2"/>
    <property type="match status" value="1"/>
</dbReference>
<reference evidence="4 5" key="1">
    <citation type="submission" date="2018-08" db="EMBL/GenBank/DDBJ databases">
        <title>A genome reference for cultivated species of the human gut microbiota.</title>
        <authorList>
            <person name="Zou Y."/>
            <person name="Xue W."/>
            <person name="Luo G."/>
        </authorList>
    </citation>
    <scope>NUCLEOTIDE SEQUENCE [LARGE SCALE GENOMIC DNA]</scope>
    <source>
        <strain evidence="4 5">AM25-6</strain>
    </source>
</reference>
<proteinExistence type="predicted"/>
<dbReference type="PANTHER" id="PTHR43479">
    <property type="entry name" value="ACREF/ENVCD OPERON REPRESSOR-RELATED"/>
    <property type="match status" value="1"/>
</dbReference>
<dbReference type="PANTHER" id="PTHR43479:SF11">
    <property type="entry name" value="ACREF_ENVCD OPERON REPRESSOR-RELATED"/>
    <property type="match status" value="1"/>
</dbReference>
<evidence type="ECO:0000313" key="4">
    <source>
        <dbReference type="EMBL" id="RGD74915.1"/>
    </source>
</evidence>
<evidence type="ECO:0000256" key="2">
    <source>
        <dbReference type="PROSITE-ProRule" id="PRU00335"/>
    </source>
</evidence>
<name>A0A3E3E0U7_9FIRM</name>
<protein>
    <submittedName>
        <fullName evidence="4">TetR/AcrR family transcriptional regulator</fullName>
    </submittedName>
</protein>
<dbReference type="AlphaFoldDB" id="A0A3E3E0U7"/>
<comment type="caution">
    <text evidence="4">The sequence shown here is derived from an EMBL/GenBank/DDBJ whole genome shotgun (WGS) entry which is preliminary data.</text>
</comment>
<organism evidence="4 5">
    <name type="scientific">Anaerofustis stercorihominis</name>
    <dbReference type="NCBI Taxonomy" id="214853"/>
    <lineage>
        <taxon>Bacteria</taxon>
        <taxon>Bacillati</taxon>
        <taxon>Bacillota</taxon>
        <taxon>Clostridia</taxon>
        <taxon>Eubacteriales</taxon>
        <taxon>Eubacteriaceae</taxon>
        <taxon>Anaerofustis</taxon>
    </lineage>
</organism>
<sequence length="197" mass="23422">MKKGYITSQLILENTIDYVANYGLENVTTKKVANEMKISEGTILYHFKNKKTLLRECLYYVDNKIDSALKEVSFWGFNLPKGIKELWYKYFEYLISHGSYTKFYLNYRQSSYYDEETMKGQIKSFNFFTKIVKKVMPKLGADPEIFWVYLIETTLNFAVRVSDNQIENNEQNIEKIFKIIFYGVNGITQKHKMEDFK</sequence>
<feature type="domain" description="HTH tetR-type" evidence="3">
    <location>
        <begin position="5"/>
        <end position="65"/>
    </location>
</feature>
<dbReference type="InterPro" id="IPR050624">
    <property type="entry name" value="HTH-type_Tx_Regulator"/>
</dbReference>
<dbReference type="Pfam" id="PF00440">
    <property type="entry name" value="TetR_N"/>
    <property type="match status" value="1"/>
</dbReference>